<evidence type="ECO:0000256" key="7">
    <source>
        <dbReference type="PROSITE-ProRule" id="PRU01016"/>
    </source>
</evidence>
<dbReference type="Pfam" id="PF00145">
    <property type="entry name" value="DNA_methylase"/>
    <property type="match status" value="1"/>
</dbReference>
<feature type="active site" evidence="7">
    <location>
        <position position="87"/>
    </location>
</feature>
<evidence type="ECO:0000256" key="2">
    <source>
        <dbReference type="ARBA" id="ARBA00022603"/>
    </source>
</evidence>
<evidence type="ECO:0000313" key="9">
    <source>
        <dbReference type="Proteomes" id="UP000228948"/>
    </source>
</evidence>
<dbReference type="SUPFAM" id="SSF53335">
    <property type="entry name" value="S-adenosyl-L-methionine-dependent methyltransferases"/>
    <property type="match status" value="1"/>
</dbReference>
<protein>
    <recommendedName>
        <fullName evidence="1">DNA (cytosine-5-)-methyltransferase</fullName>
        <ecNumber evidence="1">2.1.1.37</ecNumber>
    </recommendedName>
</protein>
<sequence length="385" mass="40954">MNGMVFRPRHGLSLCAGGGGLDMGLMLAEPGYHTRCFVEWEDWPRAVLIAAQRAGYFAPAPIWTDLRTFDARPFCGAFDIVLAGYPCQPFSAAGKRGGADDPRHLWPDVARVIGECRPEWIFLENVAGHVTLGLETVLRELWGMGYTPAAGLFSAAEVGAPHQRLRIFILAHTDEPASGHGSLQPGREQRLYPEGRGAGAGHHQLVDAEGHGWREGRSGPELWIRRDTPPACASGAMADPGGAELEGQQRGQCDAGGWQIPHGHPALPGRTGLHPPGPGDHDAWRRVLAARPDLAPALGFDDCLAWARRLAADPEGSVAAAAEPALRRMADGLAHRARALRLLGNGVHPLASAYAWRSLAAAHGLGPVDLAVDRSGPAPCADGFP</sequence>
<dbReference type="REBASE" id="225868">
    <property type="entry name" value="M.Rba05ORF6660P"/>
</dbReference>
<dbReference type="InterPro" id="IPR001525">
    <property type="entry name" value="C5_MeTfrase"/>
</dbReference>
<dbReference type="PANTHER" id="PTHR46098:SF1">
    <property type="entry name" value="TRNA (CYTOSINE(38)-C(5))-METHYLTRANSFERASE"/>
    <property type="match status" value="1"/>
</dbReference>
<accession>A0A2K8K7X5</accession>
<dbReference type="InterPro" id="IPR029063">
    <property type="entry name" value="SAM-dependent_MTases_sf"/>
</dbReference>
<keyword evidence="3 7" id="KW-0808">Transferase</keyword>
<dbReference type="Proteomes" id="UP000228948">
    <property type="component" value="Chromosome"/>
</dbReference>
<dbReference type="PROSITE" id="PS00094">
    <property type="entry name" value="C5_MTASE_1"/>
    <property type="match status" value="1"/>
</dbReference>
<keyword evidence="4 7" id="KW-0949">S-adenosyl-L-methionine</keyword>
<keyword evidence="9" id="KW-1185">Reference proteome</keyword>
<comment type="catalytic activity">
    <reaction evidence="6">
        <text>a 2'-deoxycytidine in DNA + S-adenosyl-L-methionine = a 5-methyl-2'-deoxycytidine in DNA + S-adenosyl-L-homocysteine + H(+)</text>
        <dbReference type="Rhea" id="RHEA:13681"/>
        <dbReference type="Rhea" id="RHEA-COMP:11369"/>
        <dbReference type="Rhea" id="RHEA-COMP:11370"/>
        <dbReference type="ChEBI" id="CHEBI:15378"/>
        <dbReference type="ChEBI" id="CHEBI:57856"/>
        <dbReference type="ChEBI" id="CHEBI:59789"/>
        <dbReference type="ChEBI" id="CHEBI:85452"/>
        <dbReference type="ChEBI" id="CHEBI:85454"/>
        <dbReference type="EC" id="2.1.1.37"/>
    </reaction>
</comment>
<dbReference type="PRINTS" id="PR00105">
    <property type="entry name" value="C5METTRFRASE"/>
</dbReference>
<dbReference type="GO" id="GO:0003886">
    <property type="term" value="F:DNA (cytosine-5-)-methyltransferase activity"/>
    <property type="evidence" value="ECO:0007669"/>
    <property type="project" value="UniProtKB-EC"/>
</dbReference>
<keyword evidence="2 7" id="KW-0489">Methyltransferase</keyword>
<evidence type="ECO:0000256" key="3">
    <source>
        <dbReference type="ARBA" id="ARBA00022679"/>
    </source>
</evidence>
<dbReference type="AlphaFoldDB" id="A0A2K8K7X5"/>
<evidence type="ECO:0000256" key="6">
    <source>
        <dbReference type="ARBA" id="ARBA00047422"/>
    </source>
</evidence>
<comment type="similarity">
    <text evidence="7">Belongs to the class I-like SAM-binding methyltransferase superfamily. C5-methyltransferase family.</text>
</comment>
<dbReference type="KEGG" id="rbg:BG454_06660"/>
<dbReference type="InterPro" id="IPR050750">
    <property type="entry name" value="C5-MTase"/>
</dbReference>
<evidence type="ECO:0000256" key="1">
    <source>
        <dbReference type="ARBA" id="ARBA00011975"/>
    </source>
</evidence>
<dbReference type="InterPro" id="IPR018117">
    <property type="entry name" value="C5_DNA_meth_AS"/>
</dbReference>
<dbReference type="EC" id="2.1.1.37" evidence="1"/>
<dbReference type="EMBL" id="CP024899">
    <property type="protein sequence ID" value="ATX65544.1"/>
    <property type="molecule type" value="Genomic_DNA"/>
</dbReference>
<gene>
    <name evidence="8" type="ORF">BG454_06660</name>
</gene>
<evidence type="ECO:0000313" key="8">
    <source>
        <dbReference type="EMBL" id="ATX65544.1"/>
    </source>
</evidence>
<name>A0A2K8K7X5_9RHOB</name>
<proteinExistence type="inferred from homology"/>
<dbReference type="Gene3D" id="3.40.50.150">
    <property type="entry name" value="Vaccinia Virus protein VP39"/>
    <property type="match status" value="1"/>
</dbReference>
<dbReference type="PANTHER" id="PTHR46098">
    <property type="entry name" value="TRNA (CYTOSINE(38)-C(5))-METHYLTRANSFERASE"/>
    <property type="match status" value="1"/>
</dbReference>
<dbReference type="GO" id="GO:0009307">
    <property type="term" value="P:DNA restriction-modification system"/>
    <property type="evidence" value="ECO:0007669"/>
    <property type="project" value="UniProtKB-KW"/>
</dbReference>
<evidence type="ECO:0000256" key="4">
    <source>
        <dbReference type="ARBA" id="ARBA00022691"/>
    </source>
</evidence>
<dbReference type="PROSITE" id="PS51679">
    <property type="entry name" value="SAM_MT_C5"/>
    <property type="match status" value="1"/>
</dbReference>
<dbReference type="GO" id="GO:0032259">
    <property type="term" value="P:methylation"/>
    <property type="evidence" value="ECO:0007669"/>
    <property type="project" value="UniProtKB-KW"/>
</dbReference>
<dbReference type="OrthoDB" id="9813719at2"/>
<keyword evidence="5" id="KW-0680">Restriction system</keyword>
<reference evidence="8 9" key="1">
    <citation type="submission" date="2017-11" db="EMBL/GenBank/DDBJ databases">
        <title>Revised Sequence and Annotation of the Rhodobaca barguzinensis strain alga05 Genome.</title>
        <authorList>
            <person name="Kopejtka K."/>
            <person name="Tomasch J.M."/>
            <person name="Bunk B."/>
            <person name="Koblizek M."/>
        </authorList>
    </citation>
    <scope>NUCLEOTIDE SEQUENCE [LARGE SCALE GENOMIC DNA]</scope>
    <source>
        <strain evidence="9">alga05</strain>
    </source>
</reference>
<organism evidence="8 9">
    <name type="scientific">Roseinatronobacter bogoriensis subsp. barguzinensis</name>
    <dbReference type="NCBI Taxonomy" id="441209"/>
    <lineage>
        <taxon>Bacteria</taxon>
        <taxon>Pseudomonadati</taxon>
        <taxon>Pseudomonadota</taxon>
        <taxon>Alphaproteobacteria</taxon>
        <taxon>Rhodobacterales</taxon>
        <taxon>Paracoccaceae</taxon>
        <taxon>Roseinatronobacter</taxon>
    </lineage>
</organism>
<evidence type="ECO:0000256" key="5">
    <source>
        <dbReference type="ARBA" id="ARBA00022747"/>
    </source>
</evidence>